<dbReference type="GO" id="GO:0004867">
    <property type="term" value="F:serine-type endopeptidase inhibitor activity"/>
    <property type="evidence" value="ECO:0007669"/>
    <property type="project" value="UniProtKB-KW"/>
</dbReference>
<dbReference type="Gene3D" id="2.10.310.10">
    <property type="entry name" value="Serpins superfamily"/>
    <property type="match status" value="1"/>
</dbReference>
<dbReference type="GO" id="GO:0005615">
    <property type="term" value="C:extracellular space"/>
    <property type="evidence" value="ECO:0007669"/>
    <property type="project" value="InterPro"/>
</dbReference>
<dbReference type="Pfam" id="PF00079">
    <property type="entry name" value="Serpin"/>
    <property type="match status" value="1"/>
</dbReference>
<dbReference type="PANTHER" id="PTHR11461:SF367">
    <property type="entry name" value="GH21475P-RELATED"/>
    <property type="match status" value="1"/>
</dbReference>
<sequence>MLLPTILTLGLIATTISAQNSVLNIEQNIAPSLAQNSLLNESQQFFPQFEEQNVAQQNADQQSADQQNAGQQNIVPQNQATPAEQFTYQAMMQISNGTEKFSLELYKRLALALDELPEGRDFIISPFSVWSLLILTAEGAEGKTYTELQDVLGLPRDLTYIREGYRHIQNSLKVNTSTIELAVEQVMFSDKNRPVERDYEDKLLRIYEADIVPIDFHNTVEAYFEINDYVEAKTRGKISKIVQPEDLHDLQMVLVSAIFFKGEWKFPFDRTDTKEEPFFDESGNNLGTVNMMTQKGAFGYAVHPELMAHVLELPYGNENRLSMYVLLPRKGLALSRVIENIGKVGIARIMKDIEDSQAKYEDDEVEVFLPRIRITADFTLNVVLEQMGLIDIFDANKANLSGIAKFSPYLSRIIHKAKIEVNEEGTVAAAVTGGTFVNKNSPSRFYANRPFAFLIVEKRSKLLLFSGQVKNPTKDKY</sequence>
<keyword evidence="1" id="KW-0646">Protease inhibitor</keyword>
<gene>
    <name evidence="6" type="primary">Spn77Ba</name>
    <name evidence="6" type="ORF">Bhyg_13425</name>
</gene>
<dbReference type="InterPro" id="IPR023796">
    <property type="entry name" value="Serpin_dom"/>
</dbReference>
<evidence type="ECO:0000313" key="6">
    <source>
        <dbReference type="EMBL" id="KAJ6634845.1"/>
    </source>
</evidence>
<dbReference type="InterPro" id="IPR000215">
    <property type="entry name" value="Serpin_fam"/>
</dbReference>
<evidence type="ECO:0000259" key="5">
    <source>
        <dbReference type="SMART" id="SM00093"/>
    </source>
</evidence>
<reference evidence="6" key="1">
    <citation type="submission" date="2022-07" db="EMBL/GenBank/DDBJ databases">
        <authorList>
            <person name="Trinca V."/>
            <person name="Uliana J.V.C."/>
            <person name="Torres T.T."/>
            <person name="Ward R.J."/>
            <person name="Monesi N."/>
        </authorList>
    </citation>
    <scope>NUCLEOTIDE SEQUENCE</scope>
    <source>
        <strain evidence="6">HSMRA1968</strain>
        <tissue evidence="6">Whole embryos</tissue>
    </source>
</reference>
<dbReference type="SMART" id="SM00093">
    <property type="entry name" value="SERPIN"/>
    <property type="match status" value="1"/>
</dbReference>
<name>A0A9Q0MPJ9_9DIPT</name>
<dbReference type="Gene3D" id="2.30.39.10">
    <property type="entry name" value="Alpha-1-antitrypsin, domain 1"/>
    <property type="match status" value="1"/>
</dbReference>
<dbReference type="AlphaFoldDB" id="A0A9Q0MPJ9"/>
<organism evidence="6 7">
    <name type="scientific">Pseudolycoriella hygida</name>
    <dbReference type="NCBI Taxonomy" id="35572"/>
    <lineage>
        <taxon>Eukaryota</taxon>
        <taxon>Metazoa</taxon>
        <taxon>Ecdysozoa</taxon>
        <taxon>Arthropoda</taxon>
        <taxon>Hexapoda</taxon>
        <taxon>Insecta</taxon>
        <taxon>Pterygota</taxon>
        <taxon>Neoptera</taxon>
        <taxon>Endopterygota</taxon>
        <taxon>Diptera</taxon>
        <taxon>Nematocera</taxon>
        <taxon>Sciaroidea</taxon>
        <taxon>Sciaridae</taxon>
        <taxon>Pseudolycoriella</taxon>
    </lineage>
</organism>
<evidence type="ECO:0000256" key="2">
    <source>
        <dbReference type="ARBA" id="ARBA00022900"/>
    </source>
</evidence>
<comment type="similarity">
    <text evidence="3">Belongs to the serpin family.</text>
</comment>
<dbReference type="CDD" id="cd19598">
    <property type="entry name" value="serpin77Ba-like_insects"/>
    <property type="match status" value="1"/>
</dbReference>
<feature type="chain" id="PRO_5040205828" evidence="4">
    <location>
        <begin position="19"/>
        <end position="477"/>
    </location>
</feature>
<keyword evidence="2" id="KW-0722">Serine protease inhibitor</keyword>
<protein>
    <submittedName>
        <fullName evidence="6">Serine protease inhibitor 77Ba</fullName>
    </submittedName>
</protein>
<evidence type="ECO:0000256" key="4">
    <source>
        <dbReference type="SAM" id="SignalP"/>
    </source>
</evidence>
<dbReference type="SUPFAM" id="SSF56574">
    <property type="entry name" value="Serpins"/>
    <property type="match status" value="1"/>
</dbReference>
<feature type="domain" description="Serpin" evidence="5">
    <location>
        <begin position="103"/>
        <end position="472"/>
    </location>
</feature>
<dbReference type="Proteomes" id="UP001151699">
    <property type="component" value="Chromosome C"/>
</dbReference>
<accession>A0A9Q0MPJ9</accession>
<dbReference type="InterPro" id="IPR042185">
    <property type="entry name" value="Serpin_sf_2"/>
</dbReference>
<evidence type="ECO:0000256" key="1">
    <source>
        <dbReference type="ARBA" id="ARBA00022690"/>
    </source>
</evidence>
<evidence type="ECO:0000313" key="7">
    <source>
        <dbReference type="Proteomes" id="UP001151699"/>
    </source>
</evidence>
<evidence type="ECO:0000256" key="3">
    <source>
        <dbReference type="RuleBase" id="RU000411"/>
    </source>
</evidence>
<dbReference type="InterPro" id="IPR042178">
    <property type="entry name" value="Serpin_sf_1"/>
</dbReference>
<feature type="signal peptide" evidence="4">
    <location>
        <begin position="1"/>
        <end position="18"/>
    </location>
</feature>
<dbReference type="Gene3D" id="3.30.497.10">
    <property type="entry name" value="Antithrombin, subunit I, domain 2"/>
    <property type="match status" value="1"/>
</dbReference>
<comment type="caution">
    <text evidence="6">The sequence shown here is derived from an EMBL/GenBank/DDBJ whole genome shotgun (WGS) entry which is preliminary data.</text>
</comment>
<keyword evidence="4" id="KW-0732">Signal</keyword>
<dbReference type="InterPro" id="IPR036186">
    <property type="entry name" value="Serpin_sf"/>
</dbReference>
<dbReference type="OrthoDB" id="9440847at2759"/>
<dbReference type="PANTHER" id="PTHR11461">
    <property type="entry name" value="SERINE PROTEASE INHIBITOR, SERPIN"/>
    <property type="match status" value="1"/>
</dbReference>
<proteinExistence type="inferred from homology"/>
<dbReference type="EMBL" id="WJQU01000004">
    <property type="protein sequence ID" value="KAJ6634845.1"/>
    <property type="molecule type" value="Genomic_DNA"/>
</dbReference>
<keyword evidence="7" id="KW-1185">Reference proteome</keyword>